<dbReference type="Proteomes" id="UP000426857">
    <property type="component" value="Chromosome"/>
</dbReference>
<dbReference type="AlphaFoldDB" id="A0A6B8TH52"/>
<organism evidence="1 2">
    <name type="scientific">Corynebacterium xerosis</name>
    <dbReference type="NCBI Taxonomy" id="1725"/>
    <lineage>
        <taxon>Bacteria</taxon>
        <taxon>Bacillati</taxon>
        <taxon>Actinomycetota</taxon>
        <taxon>Actinomycetes</taxon>
        <taxon>Mycobacteriales</taxon>
        <taxon>Corynebacteriaceae</taxon>
        <taxon>Corynebacterium</taxon>
    </lineage>
</organism>
<gene>
    <name evidence="1" type="ORF">FOB82_11070</name>
</gene>
<evidence type="ECO:0000313" key="1">
    <source>
        <dbReference type="EMBL" id="QGS35398.1"/>
    </source>
</evidence>
<accession>A0A6B8TH52</accession>
<sequence length="357" mass="39061">MSTIRIAGDAGSALSHFAMYGLAAIGDEAGLGPVTMWWTMDAQPKPMLDLGTAEPIDLARAFYDVIQKLDEDGEWPSLTVEYGAGAKKSPMSPFSPRIKAIDAEKNPDDWPRHQKARHAVLDRLTADGRYLDLALIKALGEAAYWRTENKDPRPDHGASRWEMKTRNRGEEFVQHRFLLMVSELAKWSVEEILEGISGAKVRDTLANNPVDSRTSTGFTPPGAADVALSFAALTGISMFPMAHRVHHINVTPGAYPTRVLHPTAMVLPVPTIPLRRERLSGILLSKQLAFVVEQVGTMFDVRETDVDAAGEIKLEAARKWLTDRGVPGVVRFPIFKGGSASAPERQALAGTVVPHGR</sequence>
<protein>
    <submittedName>
        <fullName evidence="1">Aldehyde dehydrogenase</fullName>
    </submittedName>
</protein>
<proteinExistence type="predicted"/>
<dbReference type="RefSeq" id="WP_155870382.1">
    <property type="nucleotide sequence ID" value="NZ_CP046322.1"/>
</dbReference>
<name>A0A6B8TH52_9CORY</name>
<dbReference type="EMBL" id="CP046322">
    <property type="protein sequence ID" value="QGS35398.1"/>
    <property type="molecule type" value="Genomic_DNA"/>
</dbReference>
<evidence type="ECO:0000313" key="2">
    <source>
        <dbReference type="Proteomes" id="UP000426857"/>
    </source>
</evidence>
<dbReference type="KEGG" id="cxe:FOB82_11070"/>
<reference evidence="1 2" key="1">
    <citation type="submission" date="2019-11" db="EMBL/GenBank/DDBJ databases">
        <title>FDA dAtabase for Regulatory Grade micrObial Sequences (FDA-ARGOS): Supporting development and validation of Infectious Disease Dx tests.</title>
        <authorList>
            <person name="Kerrigan L."/>
            <person name="Long C."/>
            <person name="Tallon L."/>
            <person name="Sadzewicz L."/>
            <person name="Vavikolanu K."/>
            <person name="Mehta A."/>
            <person name="Aluvathingal J."/>
            <person name="Nadendla S."/>
            <person name="Yan Y."/>
            <person name="Sichtig H."/>
        </authorList>
    </citation>
    <scope>NUCLEOTIDE SEQUENCE [LARGE SCALE GENOMIC DNA]</scope>
    <source>
        <strain evidence="1 2">FDAARGOS_674</strain>
    </source>
</reference>